<dbReference type="AlphaFoldDB" id="G5G9H2"/>
<feature type="repeat" description="TPR" evidence="3">
    <location>
        <begin position="109"/>
        <end position="142"/>
    </location>
</feature>
<dbReference type="SUPFAM" id="SSF48452">
    <property type="entry name" value="TPR-like"/>
    <property type="match status" value="2"/>
</dbReference>
<evidence type="ECO:0000256" key="3">
    <source>
        <dbReference type="PROSITE-ProRule" id="PRU00339"/>
    </source>
</evidence>
<feature type="repeat" description="TPR" evidence="3">
    <location>
        <begin position="245"/>
        <end position="278"/>
    </location>
</feature>
<dbReference type="EMBL" id="ACZK01000008">
    <property type="protein sequence ID" value="EHG24386.1"/>
    <property type="molecule type" value="Genomic_DNA"/>
</dbReference>
<keyword evidence="2 3" id="KW-0802">TPR repeat</keyword>
<keyword evidence="1" id="KW-0677">Repeat</keyword>
<dbReference type="InterPro" id="IPR019734">
    <property type="entry name" value="TPR_rpt"/>
</dbReference>
<evidence type="ECO:0000256" key="4">
    <source>
        <dbReference type="SAM" id="Phobius"/>
    </source>
</evidence>
<dbReference type="InterPro" id="IPR011990">
    <property type="entry name" value="TPR-like_helical_dom_sf"/>
</dbReference>
<evidence type="ECO:0000256" key="1">
    <source>
        <dbReference type="ARBA" id="ARBA00022737"/>
    </source>
</evidence>
<sequence>MAHQSKKQYNTKSPSIAEGLLHLLTFLLIFVPSILYAQINITNVLLMGRNALSVDDNLSAIRYFNQVIEARSSNAEAWYLRGFAKFSLEDFHGADTDCSQSILLNPYKVEVYQLRGLCRINLKDYQGAINDYARTLAEMPDNEDARFNRAYCFMQIKEMDSAKVEINKILRRSPKFYRAYMAQAQIHLEENDTLKAVIWMDSLLTFRPNESQVWQFKGQYALSKDLFSAADSFLTQAIKYAPNDDQSYLLRAMVRNSLNRFDAAIMDYDKVISLIPQHFVAHYNRALLRALVGDDNRAIQDFSFILKVEPQNTLARYNRALLCEKTGDYRGAIHDYTVLIKAYPRFMYGYIARAKCRRKIGDTKGALNDETIIARAELDVSFARPRRSIRTKVRMRSDHALEHYDRMIAEEPDTAKIFGDGIFGKVQNSKVEARLMPNFQLALLSVTARGYRSIGYQSETEELSKRFAPLEFQAEQQAGRSHYQRNVKYRLFFTAEKEAESIVHSENYKTCIDTLLNILTDTDAYLLRSMLAYTTYDYNSAWEYAKKAVSLNPKSVIALQNRANILGMLYLNANKEQKLQYAHQAIADMEEAIKLKPNNAYSYYNRGCLLASFGKVKEADTDFTTAITLDNHFAEAYYNRAVLRLQDKHKQEAIPDLSRAGELGLYQAYSLLKESRN</sequence>
<dbReference type="RefSeq" id="WP_009346634.1">
    <property type="nucleotide sequence ID" value="NZ_JH376827.1"/>
</dbReference>
<dbReference type="STRING" id="679199.HMPREF9332_00223"/>
<dbReference type="OrthoDB" id="712930at2"/>
<feature type="transmembrane region" description="Helical" evidence="4">
    <location>
        <begin position="20"/>
        <end position="39"/>
    </location>
</feature>
<feature type="repeat" description="TPR" evidence="3">
    <location>
        <begin position="522"/>
        <end position="555"/>
    </location>
</feature>
<dbReference type="eggNOG" id="COG0457">
    <property type="taxonomic scope" value="Bacteria"/>
</dbReference>
<dbReference type="Gene3D" id="1.25.40.10">
    <property type="entry name" value="Tetratricopeptide repeat domain"/>
    <property type="match status" value="4"/>
</dbReference>
<keyword evidence="4" id="KW-0812">Transmembrane</keyword>
<name>G5G9H2_9BACT</name>
<protein>
    <recommendedName>
        <fullName evidence="7">Tetratricopeptide repeat protein</fullName>
    </recommendedName>
</protein>
<dbReference type="Pfam" id="PF13181">
    <property type="entry name" value="TPR_8"/>
    <property type="match status" value="2"/>
</dbReference>
<evidence type="ECO:0008006" key="7">
    <source>
        <dbReference type="Google" id="ProtNLM"/>
    </source>
</evidence>
<reference evidence="5 6" key="1">
    <citation type="submission" date="2011-08" db="EMBL/GenBank/DDBJ databases">
        <title>The Genome Sequence of Prevotella sp. oral taxon 302 str. F0323.</title>
        <authorList>
            <consortium name="The Broad Institute Genome Sequencing Platform"/>
            <person name="Earl A."/>
            <person name="Ward D."/>
            <person name="Feldgarden M."/>
            <person name="Gevers D."/>
            <person name="Izard J."/>
            <person name="Blanton J.M."/>
            <person name="Baranova O.V."/>
            <person name="Tanner A.C."/>
            <person name="Dewhirst F.E."/>
            <person name="Young S.K."/>
            <person name="Zeng Q."/>
            <person name="Gargeya S."/>
            <person name="Fitzgerald M."/>
            <person name="Haas B."/>
            <person name="Abouelleil A."/>
            <person name="Alvarado L."/>
            <person name="Arachchi H.M."/>
            <person name="Berlin A."/>
            <person name="Brown A."/>
            <person name="Chapman S.B."/>
            <person name="Chen Z."/>
            <person name="Dunbar C."/>
            <person name="Freedman E."/>
            <person name="Gearin G."/>
            <person name="Gellesch M."/>
            <person name="Goldberg J."/>
            <person name="Griggs A."/>
            <person name="Gujja S."/>
            <person name="Heiman D."/>
            <person name="Howarth C."/>
            <person name="Larson L."/>
            <person name="Lui A."/>
            <person name="MacDonald P.J.P."/>
            <person name="Montmayeur A."/>
            <person name="Murphy C."/>
            <person name="Neiman D."/>
            <person name="Pearson M."/>
            <person name="Priest M."/>
            <person name="Roberts A."/>
            <person name="Saif S."/>
            <person name="Shea T."/>
            <person name="Shenoy N."/>
            <person name="Sisk P."/>
            <person name="Stolte C."/>
            <person name="Sykes S."/>
            <person name="Wortman J."/>
            <person name="Nusbaum C."/>
            <person name="Birren B."/>
        </authorList>
    </citation>
    <scope>NUCLEOTIDE SEQUENCE [LARGE SCALE GENOMIC DNA]</scope>
    <source>
        <strain evidence="5 6">F0323</strain>
    </source>
</reference>
<dbReference type="Pfam" id="PF13432">
    <property type="entry name" value="TPR_16"/>
    <property type="match status" value="1"/>
</dbReference>
<gene>
    <name evidence="5" type="ORF">HMPREF9332_00223</name>
</gene>
<dbReference type="HOGENOM" id="CLU_027125_0_0_10"/>
<dbReference type="PANTHER" id="PTHR44858:SF1">
    <property type="entry name" value="UDP-N-ACETYLGLUCOSAMINE--PEPTIDE N-ACETYLGLUCOSAMINYLTRANSFERASE SPINDLY-RELATED"/>
    <property type="match status" value="1"/>
</dbReference>
<keyword evidence="6" id="KW-1185">Reference proteome</keyword>
<dbReference type="PATRIC" id="fig|679199.3.peg.231"/>
<evidence type="ECO:0000256" key="2">
    <source>
        <dbReference type="ARBA" id="ARBA00022803"/>
    </source>
</evidence>
<dbReference type="PROSITE" id="PS50005">
    <property type="entry name" value="TPR"/>
    <property type="match status" value="3"/>
</dbReference>
<dbReference type="InterPro" id="IPR050498">
    <property type="entry name" value="Ycf3"/>
</dbReference>
<proteinExistence type="predicted"/>
<dbReference type="Proteomes" id="UP000015993">
    <property type="component" value="Unassembled WGS sequence"/>
</dbReference>
<evidence type="ECO:0000313" key="6">
    <source>
        <dbReference type="Proteomes" id="UP000015993"/>
    </source>
</evidence>
<keyword evidence="4" id="KW-0472">Membrane</keyword>
<comment type="caution">
    <text evidence="5">The sequence shown here is derived from an EMBL/GenBank/DDBJ whole genome shotgun (WGS) entry which is preliminary data.</text>
</comment>
<accession>G5G9H2</accession>
<keyword evidence="4" id="KW-1133">Transmembrane helix</keyword>
<dbReference type="SMART" id="SM00028">
    <property type="entry name" value="TPR"/>
    <property type="match status" value="12"/>
</dbReference>
<evidence type="ECO:0000313" key="5">
    <source>
        <dbReference type="EMBL" id="EHG24386.1"/>
    </source>
</evidence>
<dbReference type="Pfam" id="PF14559">
    <property type="entry name" value="TPR_19"/>
    <property type="match status" value="1"/>
</dbReference>
<organism evidence="5 6">
    <name type="scientific">Alloprevotella rava F0323</name>
    <dbReference type="NCBI Taxonomy" id="679199"/>
    <lineage>
        <taxon>Bacteria</taxon>
        <taxon>Pseudomonadati</taxon>
        <taxon>Bacteroidota</taxon>
        <taxon>Bacteroidia</taxon>
        <taxon>Bacteroidales</taxon>
        <taxon>Prevotellaceae</taxon>
        <taxon>Alloprevotella</taxon>
    </lineage>
</organism>
<dbReference type="PANTHER" id="PTHR44858">
    <property type="entry name" value="TETRATRICOPEPTIDE REPEAT PROTEIN 6"/>
    <property type="match status" value="1"/>
</dbReference>